<evidence type="ECO:0000313" key="4">
    <source>
        <dbReference type="Proteomes" id="UP000018208"/>
    </source>
</evidence>
<evidence type="ECO:0000313" key="3">
    <source>
        <dbReference type="EMBL" id="KAH0576774.1"/>
    </source>
</evidence>
<accession>V6LKU9</accession>
<protein>
    <submittedName>
        <fullName evidence="2">Uncharacterized protein</fullName>
    </submittedName>
</protein>
<reference evidence="3" key="2">
    <citation type="submission" date="2020-12" db="EMBL/GenBank/DDBJ databases">
        <title>New Spironucleus salmonicida genome in near-complete chromosomes.</title>
        <authorList>
            <person name="Xu F."/>
            <person name="Kurt Z."/>
            <person name="Jimenez-Gonzalez A."/>
            <person name="Astvaldsson A."/>
            <person name="Andersson J.O."/>
            <person name="Svard S.G."/>
        </authorList>
    </citation>
    <scope>NUCLEOTIDE SEQUENCE</scope>
    <source>
        <strain evidence="3">ATCC 50377</strain>
    </source>
</reference>
<evidence type="ECO:0000256" key="1">
    <source>
        <dbReference type="SAM" id="Coils"/>
    </source>
</evidence>
<keyword evidence="1" id="KW-0175">Coiled coil</keyword>
<dbReference type="AlphaFoldDB" id="V6LKU9"/>
<dbReference type="VEuPathDB" id="GiardiaDB:SS50377_20120"/>
<feature type="coiled-coil region" evidence="1">
    <location>
        <begin position="68"/>
        <end position="109"/>
    </location>
</feature>
<gene>
    <name evidence="2" type="ORF">SS50377_14750</name>
    <name evidence="3" type="ORF">SS50377_20120</name>
</gene>
<keyword evidence="4" id="KW-1185">Reference proteome</keyword>
<proteinExistence type="predicted"/>
<dbReference type="Proteomes" id="UP000018208">
    <property type="component" value="Unassembled WGS sequence"/>
</dbReference>
<reference evidence="2 3" key="1">
    <citation type="journal article" date="2014" name="PLoS Genet.">
        <title>The Genome of Spironucleus salmonicida Highlights a Fish Pathogen Adapted to Fluctuating Environments.</title>
        <authorList>
            <person name="Xu F."/>
            <person name="Jerlstrom-Hultqvist J."/>
            <person name="Einarsson E."/>
            <person name="Astvaldsson A."/>
            <person name="Svard S.G."/>
            <person name="Andersson J.O."/>
        </authorList>
    </citation>
    <scope>NUCLEOTIDE SEQUENCE</scope>
    <source>
        <strain evidence="3">ATCC 50377</strain>
    </source>
</reference>
<name>V6LKU9_9EUKA</name>
<dbReference type="EMBL" id="AUWU02000001">
    <property type="protein sequence ID" value="KAH0576774.1"/>
    <property type="molecule type" value="Genomic_DNA"/>
</dbReference>
<dbReference type="EMBL" id="KI546100">
    <property type="protein sequence ID" value="EST45177.1"/>
    <property type="molecule type" value="Genomic_DNA"/>
</dbReference>
<evidence type="ECO:0000313" key="2">
    <source>
        <dbReference type="EMBL" id="EST45177.1"/>
    </source>
</evidence>
<sequence>MESLIQHQFALKQQKQYLVTQISNSMKDQSEILEASNSLYHTTQDLIKQREILSNAISSKKVNEEVSVHELEIQNRGITQELKESKKQMEQELQLLQSLKSQISTLKGKVRTICLAQNIERSHGLKFDKSSILVPEIKLINQPQKIFEFQQISTEMIDFDSNEDKFIYIFGHFQDKIEEILSQEIGSALYNQCWVTLGIVSIQGDDLISGKQVIQMVNTEIPIKTINHALGIIKSVRLESEFIISIKTKHNACILSFQNDKSTEFAVSWIKYQLQKQYTMFSVCCIDFQQKNAMQYLEKTSEIKGVKVVQVKDLYTQ</sequence>
<organism evidence="2">
    <name type="scientific">Spironucleus salmonicida</name>
    <dbReference type="NCBI Taxonomy" id="348837"/>
    <lineage>
        <taxon>Eukaryota</taxon>
        <taxon>Metamonada</taxon>
        <taxon>Diplomonadida</taxon>
        <taxon>Hexamitidae</taxon>
        <taxon>Hexamitinae</taxon>
        <taxon>Spironucleus</taxon>
    </lineage>
</organism>